<proteinExistence type="predicted"/>
<accession>S4RN77</accession>
<feature type="domain" description="Ig-like" evidence="1">
    <location>
        <begin position="167"/>
        <end position="249"/>
    </location>
</feature>
<feature type="domain" description="Ig-like" evidence="1">
    <location>
        <begin position="262"/>
        <end position="324"/>
    </location>
</feature>
<dbReference type="PANTHER" id="PTHR45889:SF8">
    <property type="entry name" value="IG-LIKE DOMAIN-CONTAINING PROTEIN"/>
    <property type="match status" value="1"/>
</dbReference>
<dbReference type="InterPro" id="IPR007110">
    <property type="entry name" value="Ig-like_dom"/>
</dbReference>
<dbReference type="Ensembl" id="ENSPMAT00000006693.1">
    <property type="protein sequence ID" value="ENSPMAP00000006663.1"/>
    <property type="gene ID" value="ENSPMAG00000006045.1"/>
</dbReference>
<dbReference type="SUPFAM" id="SSF48726">
    <property type="entry name" value="Immunoglobulin"/>
    <property type="match status" value="2"/>
</dbReference>
<dbReference type="SMART" id="SM00409">
    <property type="entry name" value="IG"/>
    <property type="match status" value="2"/>
</dbReference>
<dbReference type="SMART" id="SM00408">
    <property type="entry name" value="IGc2"/>
    <property type="match status" value="2"/>
</dbReference>
<organism evidence="2">
    <name type="scientific">Petromyzon marinus</name>
    <name type="common">Sea lamprey</name>
    <dbReference type="NCBI Taxonomy" id="7757"/>
    <lineage>
        <taxon>Eukaryota</taxon>
        <taxon>Metazoa</taxon>
        <taxon>Chordata</taxon>
        <taxon>Craniata</taxon>
        <taxon>Vertebrata</taxon>
        <taxon>Cyclostomata</taxon>
        <taxon>Hyperoartia</taxon>
        <taxon>Petromyzontiformes</taxon>
        <taxon>Petromyzontidae</taxon>
        <taxon>Petromyzon</taxon>
    </lineage>
</organism>
<dbReference type="InterPro" id="IPR003599">
    <property type="entry name" value="Ig_sub"/>
</dbReference>
<dbReference type="InterPro" id="IPR036179">
    <property type="entry name" value="Ig-like_dom_sf"/>
</dbReference>
<name>S4RN77_PETMA</name>
<protein>
    <recommendedName>
        <fullName evidence="1">Ig-like domain-containing protein</fullName>
    </recommendedName>
</protein>
<evidence type="ECO:0000259" key="1">
    <source>
        <dbReference type="PROSITE" id="PS50835"/>
    </source>
</evidence>
<evidence type="ECO:0000313" key="2">
    <source>
        <dbReference type="Ensembl" id="ENSPMAP00000006663.1"/>
    </source>
</evidence>
<dbReference type="InterPro" id="IPR003598">
    <property type="entry name" value="Ig_sub2"/>
</dbReference>
<dbReference type="InterPro" id="IPR013783">
    <property type="entry name" value="Ig-like_fold"/>
</dbReference>
<dbReference type="Gene3D" id="2.60.40.10">
    <property type="entry name" value="Immunoglobulins"/>
    <property type="match status" value="3"/>
</dbReference>
<dbReference type="CDD" id="cd00096">
    <property type="entry name" value="Ig"/>
    <property type="match status" value="1"/>
</dbReference>
<dbReference type="AlphaFoldDB" id="S4RN77"/>
<reference evidence="2" key="1">
    <citation type="submission" date="2025-08" db="UniProtKB">
        <authorList>
            <consortium name="Ensembl"/>
        </authorList>
    </citation>
    <scope>IDENTIFICATION</scope>
</reference>
<dbReference type="PROSITE" id="PS50835">
    <property type="entry name" value="IG_LIKE"/>
    <property type="match status" value="2"/>
</dbReference>
<dbReference type="PANTHER" id="PTHR45889">
    <property type="entry name" value="IG-LIKE DOMAIN-CONTAINING PROTEIN"/>
    <property type="match status" value="1"/>
</dbReference>
<sequence>YRNRLSIVDDFSLLVRNVIPLDEREFICSITLGRTEAKSTHVKICGRGQSLQMLQTHKCLNYSATCPNRLQTCVAEGYPQPEIAWFETWERINESRGNKRALYIFRCEDQDEWNNIGLFTVSSVLKIRPQKRGTTSPFHSSIMTPDGAVEYMSSIEFSLARRLLAEPNKSAILKVSPSNLIQEGDTVTLTCVTGGLLPPIEYTFFRESIRLGDERTEEVWTIPDIKQNQNGVYSCQARDTGSSVETTVRAEHDINVHCIDGAQILGISDGEVNEGENISMTCNARAFTKITYHWSKDGKRKEDDHILTRLNVTSYDSGSYTCVA</sequence>
<dbReference type="Pfam" id="PF13927">
    <property type="entry name" value="Ig_3"/>
    <property type="match status" value="2"/>
</dbReference>
<dbReference type="GeneTree" id="ENSGT00940000161038"/>
<reference evidence="2" key="2">
    <citation type="submission" date="2025-09" db="UniProtKB">
        <authorList>
            <consortium name="Ensembl"/>
        </authorList>
    </citation>
    <scope>IDENTIFICATION</scope>
</reference>
<dbReference type="STRING" id="7757.ENSPMAP00000006663"/>
<dbReference type="HOGENOM" id="CLU_028888_3_0_1"/>